<reference evidence="2" key="1">
    <citation type="submission" date="2003-08" db="EMBL/GenBank/DDBJ databases">
        <authorList>
            <person name="Birren B."/>
            <person name="Nusbaum C."/>
            <person name="Abebe A."/>
            <person name="Abouelleil A."/>
            <person name="Adekoya E."/>
            <person name="Ait-zahra M."/>
            <person name="Allen N."/>
            <person name="Allen T."/>
            <person name="An P."/>
            <person name="Anderson M."/>
            <person name="Anderson S."/>
            <person name="Arachchi H."/>
            <person name="Armbruster J."/>
            <person name="Bachantsang P."/>
            <person name="Baldwin J."/>
            <person name="Barry A."/>
            <person name="Bayul T."/>
            <person name="Blitshsteyn B."/>
            <person name="Bloom T."/>
            <person name="Blye J."/>
            <person name="Boguslavskiy L."/>
            <person name="Borowsky M."/>
            <person name="Boukhgalter B."/>
            <person name="Brunache A."/>
            <person name="Butler J."/>
            <person name="Calixte N."/>
            <person name="Calvo S."/>
            <person name="Camarata J."/>
            <person name="Campo K."/>
            <person name="Chang J."/>
            <person name="Cheshatsang Y."/>
            <person name="Citroen M."/>
            <person name="Collymore A."/>
            <person name="Considine T."/>
            <person name="Cook A."/>
            <person name="Cooke P."/>
            <person name="Corum B."/>
            <person name="Cuomo C."/>
            <person name="David R."/>
            <person name="Dawoe T."/>
            <person name="Degray S."/>
            <person name="Dodge S."/>
            <person name="Dooley K."/>
            <person name="Dorje P."/>
            <person name="Dorjee K."/>
            <person name="Dorris L."/>
            <person name="Duffey N."/>
            <person name="Dupes A."/>
            <person name="Elkins T."/>
            <person name="Engels R."/>
            <person name="Erickson J."/>
            <person name="Farina A."/>
            <person name="Faro S."/>
            <person name="Ferreira P."/>
            <person name="Fischer H."/>
            <person name="Fitzgerald M."/>
            <person name="Foley K."/>
            <person name="Gage D."/>
            <person name="Galagan J."/>
            <person name="Gearin G."/>
            <person name="Gnerre S."/>
            <person name="Gnirke A."/>
            <person name="Goyette A."/>
            <person name="Graham J."/>
            <person name="Grandbois E."/>
            <person name="Gyaltsen K."/>
            <person name="Hafez N."/>
            <person name="Hagopian D."/>
            <person name="Hagos B."/>
            <person name="Hall J."/>
            <person name="Hatcher B."/>
            <person name="Heller A."/>
            <person name="Higgins H."/>
            <person name="Honan T."/>
            <person name="Horn A."/>
            <person name="Houde N."/>
            <person name="Hughes L."/>
            <person name="Hulme W."/>
            <person name="Husby E."/>
            <person name="Iliev I."/>
            <person name="Jaffe D."/>
            <person name="Jones C."/>
            <person name="Kamal M."/>
            <person name="Kamat A."/>
            <person name="Kamvysselis M."/>
            <person name="Karlsson E."/>
            <person name="Kells C."/>
            <person name="Kieu A."/>
            <person name="Kisner P."/>
            <person name="Kodira C."/>
            <person name="Kulbokas E."/>
            <person name="Labutti K."/>
            <person name="Lama D."/>
            <person name="Landers T."/>
            <person name="Leger J."/>
            <person name="Levine S."/>
            <person name="Lewis D."/>
            <person name="Lewis T."/>
            <person name="Lindblad-toh K."/>
            <person name="Liu X."/>
            <person name="Lokyitsang T."/>
            <person name="Lokyitsang Y."/>
            <person name="Lucien O."/>
            <person name="Lui A."/>
            <person name="Ma L.J."/>
            <person name="Mabbitt R."/>
            <person name="Macdonald J."/>
            <person name="Maclean C."/>
            <person name="Major J."/>
            <person name="Manning J."/>
            <person name="Marabella R."/>
            <person name="Maru K."/>
            <person name="Matthews C."/>
            <person name="Mauceli E."/>
            <person name="Mccarthy M."/>
            <person name="Mcdonough S."/>
            <person name="Mcghee T."/>
            <person name="Meldrim J."/>
            <person name="Meneus L."/>
            <person name="Mesirov J."/>
            <person name="Mihalev A."/>
            <person name="Mihova T."/>
            <person name="Mikkelsen T."/>
            <person name="Mlenga V."/>
            <person name="Moru K."/>
            <person name="Mozes J."/>
            <person name="Mulrain L."/>
            <person name="Munson G."/>
            <person name="Naylor J."/>
            <person name="Newes C."/>
            <person name="Nguyen C."/>
            <person name="Nguyen N."/>
            <person name="Nguyen T."/>
            <person name="Nicol R."/>
            <person name="Nielsen C."/>
            <person name="Nizzari M."/>
            <person name="Norbu C."/>
            <person name="Norbu N."/>
            <person name="O'donnell P."/>
            <person name="Okoawo O."/>
            <person name="O'leary S."/>
            <person name="Omotosho B."/>
            <person name="O'neill K."/>
            <person name="Osman S."/>
            <person name="Parker S."/>
            <person name="Perrin D."/>
            <person name="Phunkhang P."/>
            <person name="Piqani B."/>
            <person name="Purcell S."/>
            <person name="Rachupka T."/>
            <person name="Ramasamy U."/>
            <person name="Rameau R."/>
            <person name="Ray V."/>
            <person name="Raymond C."/>
            <person name="Retta R."/>
            <person name="Richardson S."/>
            <person name="Rise C."/>
            <person name="Rodriguez J."/>
            <person name="Rogers J."/>
            <person name="Rogov P."/>
            <person name="Rutman M."/>
            <person name="Schupbach R."/>
            <person name="Seaman C."/>
            <person name="Settipalli S."/>
            <person name="Sharpe T."/>
            <person name="Sheridan J."/>
            <person name="Sherpa N."/>
            <person name="Shi J."/>
            <person name="Smirnov S."/>
            <person name="Smith C."/>
            <person name="Sougnez C."/>
            <person name="Spencer B."/>
            <person name="Stalker J."/>
            <person name="Stange-thomann N."/>
            <person name="Stavropoulos S."/>
            <person name="Stetson K."/>
            <person name="Stone C."/>
            <person name="Stone S."/>
            <person name="Stubbs M."/>
            <person name="Talamas J."/>
            <person name="Tchuinga P."/>
            <person name="Tenzing P."/>
            <person name="Tesfaye S."/>
            <person name="Theodore J."/>
            <person name="Thoulutsang Y."/>
            <person name="Topham K."/>
            <person name="Towey S."/>
            <person name="Tsamla T."/>
            <person name="Tsomo N."/>
            <person name="Vallee D."/>
            <person name="Vassiliev H."/>
            <person name="Venkataraman V."/>
            <person name="Vinson J."/>
            <person name="Vo A."/>
            <person name="Wade C."/>
            <person name="Wang S."/>
            <person name="Wangchuk T."/>
            <person name="Wangdi T."/>
            <person name="Whittaker C."/>
            <person name="Wilkinson J."/>
            <person name="Wu Y."/>
            <person name="Wyman D."/>
            <person name="Yadav S."/>
            <person name="Yang S."/>
            <person name="Yang X."/>
            <person name="Yeager S."/>
            <person name="Yee E."/>
            <person name="Young G."/>
            <person name="Zainoun J."/>
            <person name="Zembeck L."/>
            <person name="Zimmer A."/>
            <person name="Zody M."/>
            <person name="Lander E."/>
        </authorList>
    </citation>
    <scope>NUCLEOTIDE SEQUENCE [LARGE SCALE GENOMIC DNA]</scope>
</reference>
<dbReference type="Proteomes" id="UP000007875">
    <property type="component" value="Unassembled WGS sequence"/>
</dbReference>
<reference evidence="1" key="2">
    <citation type="submission" date="2025-08" db="UniProtKB">
        <authorList>
            <consortium name="Ensembl"/>
        </authorList>
    </citation>
    <scope>IDENTIFICATION</scope>
</reference>
<reference evidence="1" key="3">
    <citation type="submission" date="2025-09" db="UniProtKB">
        <authorList>
            <consortium name="Ensembl"/>
        </authorList>
    </citation>
    <scope>IDENTIFICATION</scope>
</reference>
<organism evidence="1 2">
    <name type="scientific">Ciona savignyi</name>
    <name type="common">Pacific transparent sea squirt</name>
    <dbReference type="NCBI Taxonomy" id="51511"/>
    <lineage>
        <taxon>Eukaryota</taxon>
        <taxon>Metazoa</taxon>
        <taxon>Chordata</taxon>
        <taxon>Tunicata</taxon>
        <taxon>Ascidiacea</taxon>
        <taxon>Phlebobranchia</taxon>
        <taxon>Cionidae</taxon>
        <taxon>Ciona</taxon>
    </lineage>
</organism>
<accession>H2Z430</accession>
<sequence length="60" mass="6570">QIHGHLPLIDQPVGCLSVAPLKHILPLLRSPFHVAVLLPALPVLALFQLVPDRSQLVLVR</sequence>
<dbReference type="AlphaFoldDB" id="H2Z430"/>
<dbReference type="InParanoid" id="H2Z430"/>
<evidence type="ECO:0000313" key="2">
    <source>
        <dbReference type="Proteomes" id="UP000007875"/>
    </source>
</evidence>
<proteinExistence type="predicted"/>
<name>H2Z430_CIOSA</name>
<evidence type="ECO:0000313" key="1">
    <source>
        <dbReference type="Ensembl" id="ENSCSAVP00000012342.1"/>
    </source>
</evidence>
<dbReference type="HOGENOM" id="CLU_2947686_0_0_1"/>
<keyword evidence="2" id="KW-1185">Reference proteome</keyword>
<dbReference type="Ensembl" id="ENSCSAVT00000012485.1">
    <property type="protein sequence ID" value="ENSCSAVP00000012342.1"/>
    <property type="gene ID" value="ENSCSAVG00000007257.1"/>
</dbReference>
<protein>
    <submittedName>
        <fullName evidence="1">Uncharacterized protein</fullName>
    </submittedName>
</protein>